<gene>
    <name evidence="1" type="ORF">ACFFJ8_26800</name>
</gene>
<protein>
    <submittedName>
        <fullName evidence="1">DUF3889 domain-containing protein</fullName>
    </submittedName>
</protein>
<proteinExistence type="predicted"/>
<evidence type="ECO:0000313" key="2">
    <source>
        <dbReference type="Proteomes" id="UP001589818"/>
    </source>
</evidence>
<dbReference type="Gene3D" id="3.10.450.390">
    <property type="entry name" value="Protein of unknown function DUF3889"/>
    <property type="match status" value="1"/>
</dbReference>
<dbReference type="Proteomes" id="UP001589818">
    <property type="component" value="Unassembled WGS sequence"/>
</dbReference>
<dbReference type="Pfam" id="PF13028">
    <property type="entry name" value="DUF3889"/>
    <property type="match status" value="1"/>
</dbReference>
<accession>A0ABV6JGA5</accession>
<reference evidence="1 2" key="1">
    <citation type="submission" date="2024-09" db="EMBL/GenBank/DDBJ databases">
        <authorList>
            <person name="Sun Q."/>
            <person name="Mori K."/>
        </authorList>
    </citation>
    <scope>NUCLEOTIDE SEQUENCE [LARGE SCALE GENOMIC DNA]</scope>
    <source>
        <strain evidence="1 2">CCM 4839</strain>
    </source>
</reference>
<keyword evidence="2" id="KW-1185">Reference proteome</keyword>
<name>A0ABV6JGA5_9BACL</name>
<dbReference type="EMBL" id="JBHLVF010000041">
    <property type="protein sequence ID" value="MFC0394959.1"/>
    <property type="molecule type" value="Genomic_DNA"/>
</dbReference>
<organism evidence="1 2">
    <name type="scientific">Paenibacillus mendelii</name>
    <dbReference type="NCBI Taxonomy" id="206163"/>
    <lineage>
        <taxon>Bacteria</taxon>
        <taxon>Bacillati</taxon>
        <taxon>Bacillota</taxon>
        <taxon>Bacilli</taxon>
        <taxon>Bacillales</taxon>
        <taxon>Paenibacillaceae</taxon>
        <taxon>Paenibacillus</taxon>
    </lineage>
</organism>
<evidence type="ECO:0000313" key="1">
    <source>
        <dbReference type="EMBL" id="MFC0394959.1"/>
    </source>
</evidence>
<dbReference type="InterPro" id="IPR024987">
    <property type="entry name" value="DUF3889"/>
</dbReference>
<comment type="caution">
    <text evidence="1">The sequence shown here is derived from an EMBL/GenBank/DDBJ whole genome shotgun (WGS) entry which is preliminary data.</text>
</comment>
<dbReference type="RefSeq" id="WP_204816109.1">
    <property type="nucleotide sequence ID" value="NZ_JANHOF010000001.1"/>
</dbReference>
<sequence>MKMGVKALVILVLFGIGLGYSHSGEVMAEPDYAKWGRIAMQETAKRYRADIVDYKHLGRKTDRPGVISESFKLLLNSGTRQFGVKVQIWFEKDSEHIVQIQFTEDGKSVGRYGSHYRFI</sequence>